<feature type="region of interest" description="Disordered" evidence="1">
    <location>
        <begin position="68"/>
        <end position="87"/>
    </location>
</feature>
<evidence type="ECO:0000313" key="3">
    <source>
        <dbReference type="Proteomes" id="UP000290624"/>
    </source>
</evidence>
<organism evidence="2 3">
    <name type="scientific">Propioniciclava flava</name>
    <dbReference type="NCBI Taxonomy" id="2072026"/>
    <lineage>
        <taxon>Bacteria</taxon>
        <taxon>Bacillati</taxon>
        <taxon>Actinomycetota</taxon>
        <taxon>Actinomycetes</taxon>
        <taxon>Propionibacteriales</taxon>
        <taxon>Propionibacteriaceae</taxon>
        <taxon>Propioniciclava</taxon>
    </lineage>
</organism>
<accession>A0A4Q2EFD5</accession>
<evidence type="ECO:0000256" key="1">
    <source>
        <dbReference type="SAM" id="MobiDB-lite"/>
    </source>
</evidence>
<protein>
    <submittedName>
        <fullName evidence="2">Uncharacterized protein</fullName>
    </submittedName>
</protein>
<proteinExistence type="predicted"/>
<comment type="caution">
    <text evidence="2">The sequence shown here is derived from an EMBL/GenBank/DDBJ whole genome shotgun (WGS) entry which is preliminary data.</text>
</comment>
<sequence>MGDRVQVGVDLDAADGARVRLWVRQLGGDPVPGVEARERGLPMVPQHPGVQRAEVAAFVHSLRGVAGSRGERFDDHGSGQSWPRGSY</sequence>
<feature type="compositionally biased region" description="Polar residues" evidence="1">
    <location>
        <begin position="78"/>
        <end position="87"/>
    </location>
</feature>
<keyword evidence="3" id="KW-1185">Reference proteome</keyword>
<gene>
    <name evidence="2" type="ORF">C1706_07990</name>
</gene>
<name>A0A4Q2EFD5_9ACTN</name>
<dbReference type="EMBL" id="PPCV01000005">
    <property type="protein sequence ID" value="RXW31981.1"/>
    <property type="molecule type" value="Genomic_DNA"/>
</dbReference>
<dbReference type="RefSeq" id="WP_129458720.1">
    <property type="nucleotide sequence ID" value="NZ_PPCV01000005.1"/>
</dbReference>
<dbReference type="Proteomes" id="UP000290624">
    <property type="component" value="Unassembled WGS sequence"/>
</dbReference>
<evidence type="ECO:0000313" key="2">
    <source>
        <dbReference type="EMBL" id="RXW31981.1"/>
    </source>
</evidence>
<reference evidence="2 3" key="1">
    <citation type="submission" date="2018-01" db="EMBL/GenBank/DDBJ databases">
        <title>Lactibacter flavus gen. nov., sp. nov., a novel bacterium of the family Propionibacteriaceae isolated from raw milk and dairy products.</title>
        <authorList>
            <person name="Wenning M."/>
            <person name="Breitenwieser F."/>
            <person name="Huptas C."/>
            <person name="von Neubeck M."/>
            <person name="Busse H.-J."/>
            <person name="Scherer S."/>
        </authorList>
    </citation>
    <scope>NUCLEOTIDE SEQUENCE [LARGE SCALE GENOMIC DNA]</scope>
    <source>
        <strain evidence="2 3">VG341</strain>
    </source>
</reference>
<dbReference type="OrthoDB" id="9877733at2"/>
<dbReference type="AlphaFoldDB" id="A0A4Q2EFD5"/>